<sequence>MSVVMDSKNRNMAILQWAITILVPLIIYLYTPLDYAGRTFLAITATGVVLWIFALIPENITGLLIPICFVLFGVAAPEVAFRPWAQILPWLVVAGMILSEIMLDTGLAKRLAYKSLLMTGGSGKGIVLGFILTAFVLPLLVPSSVWAKMFIMAPIGIAICKALDFKPMSKEATGIMLMSCFVALSSGFAFQTGDETMVWVSQVVSEATKGAVTISWLAWLKYMFLPGFFWSTFSILTAYYFLVKKAFDQKGNIKPVLETQYKEMGSFSRNEMKALLLVFLILLNFVFESYHQMNAAFLMVALISLCFVPGISLIKREKLQGINLWILFFVTGAMSVGMVAGETGVSKIVADQLLPVIKDFGPYGATMMAFTFGAIINFIMTPLGALAAFITVIADLAVQAGIHPLPLTMAYSLGLDIYIFPYEVAPVLYFFGLGYMSLREAIKVYVVRTILAFAVVAIVFAGYWKIIGIM</sequence>
<reference evidence="10" key="1">
    <citation type="submission" date="2016-11" db="EMBL/GenBank/DDBJ databases">
        <authorList>
            <person name="Varghese N."/>
            <person name="Submissions S."/>
        </authorList>
    </citation>
    <scope>NUCLEOTIDE SEQUENCE [LARGE SCALE GENOMIC DNA]</scope>
    <source>
        <strain evidence="10">DSM 10349</strain>
    </source>
</reference>
<evidence type="ECO:0000256" key="3">
    <source>
        <dbReference type="ARBA" id="ARBA00020150"/>
    </source>
</evidence>
<dbReference type="InterPro" id="IPR001898">
    <property type="entry name" value="SLC13A/DASS"/>
</dbReference>
<dbReference type="GO" id="GO:1905039">
    <property type="term" value="P:carboxylic acid transmembrane transport"/>
    <property type="evidence" value="ECO:0007669"/>
    <property type="project" value="UniProtKB-ARBA"/>
</dbReference>
<keyword evidence="6 8" id="KW-0472">Membrane</keyword>
<evidence type="ECO:0000256" key="2">
    <source>
        <dbReference type="ARBA" id="ARBA00006772"/>
    </source>
</evidence>
<dbReference type="STRING" id="1121421.SAMN02745123_01892"/>
<feature type="transmembrane region" description="Helical" evidence="8">
    <location>
        <begin position="222"/>
        <end position="242"/>
    </location>
</feature>
<evidence type="ECO:0000313" key="10">
    <source>
        <dbReference type="Proteomes" id="UP000183997"/>
    </source>
</evidence>
<dbReference type="AlphaFoldDB" id="A0A1M6SHV6"/>
<gene>
    <name evidence="9" type="ORF">SAMN02745123_01892</name>
</gene>
<feature type="transmembrane region" description="Helical" evidence="8">
    <location>
        <begin position="115"/>
        <end position="139"/>
    </location>
</feature>
<dbReference type="OrthoDB" id="1954618at2"/>
<proteinExistence type="inferred from homology"/>
<feature type="transmembrane region" description="Helical" evidence="8">
    <location>
        <begin position="417"/>
        <end position="438"/>
    </location>
</feature>
<comment type="similarity">
    <text evidence="2">Belongs to the SLC13A/DASS transporter (TC 2.A.47) family. NADC subfamily.</text>
</comment>
<name>A0A1M6SHV6_9FIRM</name>
<dbReference type="GO" id="GO:0005886">
    <property type="term" value="C:plasma membrane"/>
    <property type="evidence" value="ECO:0007669"/>
    <property type="project" value="TreeGrafter"/>
</dbReference>
<feature type="transmembrane region" description="Helical" evidence="8">
    <location>
        <begin position="445"/>
        <end position="464"/>
    </location>
</feature>
<feature type="transmembrane region" description="Helical" evidence="8">
    <location>
        <begin position="360"/>
        <end position="379"/>
    </location>
</feature>
<evidence type="ECO:0000256" key="1">
    <source>
        <dbReference type="ARBA" id="ARBA00004141"/>
    </source>
</evidence>
<evidence type="ECO:0000256" key="7">
    <source>
        <dbReference type="ARBA" id="ARBA00031174"/>
    </source>
</evidence>
<keyword evidence="5 8" id="KW-1133">Transmembrane helix</keyword>
<evidence type="ECO:0000256" key="4">
    <source>
        <dbReference type="ARBA" id="ARBA00022692"/>
    </source>
</evidence>
<dbReference type="GO" id="GO:0008514">
    <property type="term" value="F:organic anion transmembrane transporter activity"/>
    <property type="evidence" value="ECO:0007669"/>
    <property type="project" value="UniProtKB-ARBA"/>
</dbReference>
<keyword evidence="10" id="KW-1185">Reference proteome</keyword>
<dbReference type="Proteomes" id="UP000183997">
    <property type="component" value="Unassembled WGS sequence"/>
</dbReference>
<dbReference type="PANTHER" id="PTHR10283">
    <property type="entry name" value="SOLUTE CARRIER FAMILY 13 MEMBER"/>
    <property type="match status" value="1"/>
</dbReference>
<feature type="transmembrane region" description="Helical" evidence="8">
    <location>
        <begin position="175"/>
        <end position="193"/>
    </location>
</feature>
<dbReference type="RefSeq" id="WP_072913497.1">
    <property type="nucleotide sequence ID" value="NZ_FRAR01000013.1"/>
</dbReference>
<feature type="transmembrane region" description="Helical" evidence="8">
    <location>
        <begin position="321"/>
        <end position="340"/>
    </location>
</feature>
<feature type="transmembrane region" description="Helical" evidence="8">
    <location>
        <begin position="296"/>
        <end position="314"/>
    </location>
</feature>
<evidence type="ECO:0000256" key="8">
    <source>
        <dbReference type="SAM" id="Phobius"/>
    </source>
</evidence>
<feature type="transmembrane region" description="Helical" evidence="8">
    <location>
        <begin position="12"/>
        <end position="30"/>
    </location>
</feature>
<protein>
    <recommendedName>
        <fullName evidence="3">Sodium-dependent dicarboxylate transporter SdcS</fullName>
    </recommendedName>
    <alternativeName>
        <fullName evidence="7">Na(+)/dicarboxylate symporter</fullName>
    </alternativeName>
</protein>
<feature type="transmembrane region" description="Helical" evidence="8">
    <location>
        <begin position="386"/>
        <end position="405"/>
    </location>
</feature>
<evidence type="ECO:0000313" key="9">
    <source>
        <dbReference type="EMBL" id="SHK44250.1"/>
    </source>
</evidence>
<keyword evidence="4 8" id="KW-0812">Transmembrane</keyword>
<comment type="subcellular location">
    <subcellularLocation>
        <location evidence="1">Membrane</location>
        <topology evidence="1">Multi-pass membrane protein</topology>
    </subcellularLocation>
</comment>
<feature type="transmembrane region" description="Helical" evidence="8">
    <location>
        <begin position="274"/>
        <end position="290"/>
    </location>
</feature>
<dbReference type="EMBL" id="FRAR01000013">
    <property type="protein sequence ID" value="SHK44250.1"/>
    <property type="molecule type" value="Genomic_DNA"/>
</dbReference>
<dbReference type="Pfam" id="PF00939">
    <property type="entry name" value="Na_sulph_symp"/>
    <property type="match status" value="1"/>
</dbReference>
<accession>A0A1M6SHV6</accession>
<evidence type="ECO:0000256" key="5">
    <source>
        <dbReference type="ARBA" id="ARBA00022989"/>
    </source>
</evidence>
<organism evidence="9 10">
    <name type="scientific">Desulforamulus aeronauticus DSM 10349</name>
    <dbReference type="NCBI Taxonomy" id="1121421"/>
    <lineage>
        <taxon>Bacteria</taxon>
        <taxon>Bacillati</taxon>
        <taxon>Bacillota</taxon>
        <taxon>Clostridia</taxon>
        <taxon>Eubacteriales</taxon>
        <taxon>Peptococcaceae</taxon>
        <taxon>Desulforamulus</taxon>
    </lineage>
</organism>
<feature type="transmembrane region" description="Helical" evidence="8">
    <location>
        <begin position="87"/>
        <end position="103"/>
    </location>
</feature>
<evidence type="ECO:0000256" key="6">
    <source>
        <dbReference type="ARBA" id="ARBA00023136"/>
    </source>
</evidence>
<dbReference type="PANTHER" id="PTHR10283:SF82">
    <property type="entry name" value="SOLUTE CARRIER FAMILY 13 MEMBER 2"/>
    <property type="match status" value="1"/>
</dbReference>